<reference evidence="2 3" key="1">
    <citation type="submission" date="2019-03" db="EMBL/GenBank/DDBJ databases">
        <title>Genomic Encyclopedia of Type Strains, Phase III (KMG-III): the genomes of soil and plant-associated and newly described type strains.</title>
        <authorList>
            <person name="Whitman W."/>
        </authorList>
    </citation>
    <scope>NUCLEOTIDE SEQUENCE [LARGE SCALE GENOMIC DNA]</scope>
    <source>
        <strain evidence="2 3">CECT 8455</strain>
    </source>
</reference>
<proteinExistence type="predicted"/>
<dbReference type="GO" id="GO:0032784">
    <property type="term" value="P:regulation of DNA-templated transcription elongation"/>
    <property type="evidence" value="ECO:0007669"/>
    <property type="project" value="InterPro"/>
</dbReference>
<sequence>MSRGFVKEEDQEEIPIVPPRADLPIGAVNYVTKAGYDNLVEERNAFLFEKESLPHDNEKERRIASNLINAKLQLLNERIASAKIVDLNEQPQNEVRFGATVTVVIDTTETSQQFQIVGVDEANIAKGKISFLSPIARVLISKHVGDTTTLNLGKVKRVFKILDISYTNQL</sequence>
<dbReference type="GO" id="GO:0006354">
    <property type="term" value="P:DNA-templated transcription elongation"/>
    <property type="evidence" value="ECO:0007669"/>
    <property type="project" value="TreeGrafter"/>
</dbReference>
<keyword evidence="2" id="KW-0648">Protein biosynthesis</keyword>
<evidence type="ECO:0000313" key="3">
    <source>
        <dbReference type="Proteomes" id="UP000295274"/>
    </source>
</evidence>
<dbReference type="OrthoDB" id="1094048at2"/>
<dbReference type="PANTHER" id="PTHR30437">
    <property type="entry name" value="TRANSCRIPTION ELONGATION FACTOR GREA"/>
    <property type="match status" value="1"/>
</dbReference>
<dbReference type="RefSeq" id="WP_133672730.1">
    <property type="nucleotide sequence ID" value="NZ_SNZW01000014.1"/>
</dbReference>
<evidence type="ECO:0000313" key="2">
    <source>
        <dbReference type="EMBL" id="TDS15097.1"/>
    </source>
</evidence>
<dbReference type="SUPFAM" id="SSF54534">
    <property type="entry name" value="FKBP-like"/>
    <property type="match status" value="1"/>
</dbReference>
<dbReference type="GO" id="GO:0003677">
    <property type="term" value="F:DNA binding"/>
    <property type="evidence" value="ECO:0007669"/>
    <property type="project" value="InterPro"/>
</dbReference>
<dbReference type="InterPro" id="IPR001437">
    <property type="entry name" value="Tscrpt_elong_fac_GreA/B_C"/>
</dbReference>
<dbReference type="Gene3D" id="3.10.50.30">
    <property type="entry name" value="Transcription elongation factor, GreA/GreB, C-terminal domain"/>
    <property type="match status" value="1"/>
</dbReference>
<dbReference type="GO" id="GO:0070063">
    <property type="term" value="F:RNA polymerase binding"/>
    <property type="evidence" value="ECO:0007669"/>
    <property type="project" value="InterPro"/>
</dbReference>
<gene>
    <name evidence="2" type="ORF">DFQ03_1733</name>
</gene>
<feature type="domain" description="Transcription elongation factor GreA/GreB C-terminal" evidence="1">
    <location>
        <begin position="90"/>
        <end position="166"/>
    </location>
</feature>
<keyword evidence="3" id="KW-1185">Reference proteome</keyword>
<keyword evidence="2" id="KW-0251">Elongation factor</keyword>
<comment type="caution">
    <text evidence="2">The sequence shown here is derived from an EMBL/GenBank/DDBJ whole genome shotgun (WGS) entry which is preliminary data.</text>
</comment>
<dbReference type="Pfam" id="PF01272">
    <property type="entry name" value="GreA_GreB"/>
    <property type="match status" value="1"/>
</dbReference>
<dbReference type="Proteomes" id="UP000295274">
    <property type="component" value="Unassembled WGS sequence"/>
</dbReference>
<dbReference type="EMBL" id="SNZW01000014">
    <property type="protein sequence ID" value="TDS15097.1"/>
    <property type="molecule type" value="Genomic_DNA"/>
</dbReference>
<dbReference type="GO" id="GO:0003746">
    <property type="term" value="F:translation elongation factor activity"/>
    <property type="evidence" value="ECO:0007669"/>
    <property type="project" value="UniProtKB-KW"/>
</dbReference>
<accession>A0A4R7D3R8</accession>
<dbReference type="InterPro" id="IPR023459">
    <property type="entry name" value="Tscrpt_elong_fac_GreA/B_fam"/>
</dbReference>
<protein>
    <submittedName>
        <fullName evidence="2">Transcription elongation factor GreB</fullName>
    </submittedName>
</protein>
<dbReference type="AlphaFoldDB" id="A0A4R7D3R8"/>
<organism evidence="2 3">
    <name type="scientific">Maribacter caenipelagi</name>
    <dbReference type="NCBI Taxonomy" id="1447781"/>
    <lineage>
        <taxon>Bacteria</taxon>
        <taxon>Pseudomonadati</taxon>
        <taxon>Bacteroidota</taxon>
        <taxon>Flavobacteriia</taxon>
        <taxon>Flavobacteriales</taxon>
        <taxon>Flavobacteriaceae</taxon>
        <taxon>Maribacter</taxon>
    </lineage>
</organism>
<dbReference type="PANTHER" id="PTHR30437:SF4">
    <property type="entry name" value="TRANSCRIPTION ELONGATION FACTOR GREA"/>
    <property type="match status" value="1"/>
</dbReference>
<dbReference type="InterPro" id="IPR036953">
    <property type="entry name" value="GreA/GreB_C_sf"/>
</dbReference>
<evidence type="ECO:0000259" key="1">
    <source>
        <dbReference type="Pfam" id="PF01272"/>
    </source>
</evidence>
<name>A0A4R7D3R8_9FLAO</name>